<protein>
    <recommendedName>
        <fullName evidence="3">Lipoprotein</fullName>
    </recommendedName>
</protein>
<reference evidence="2" key="1">
    <citation type="journal article" date="2019" name="Int. J. Syst. Evol. Microbiol.">
        <title>The Global Catalogue of Microorganisms (GCM) 10K type strain sequencing project: providing services to taxonomists for standard genome sequencing and annotation.</title>
        <authorList>
            <consortium name="The Broad Institute Genomics Platform"/>
            <consortium name="The Broad Institute Genome Sequencing Center for Infectious Disease"/>
            <person name="Wu L."/>
            <person name="Ma J."/>
        </authorList>
    </citation>
    <scope>NUCLEOTIDE SEQUENCE [LARGE SCALE GENOMIC DNA]</scope>
    <source>
        <strain evidence="2">KCTC 32239</strain>
    </source>
</reference>
<evidence type="ECO:0000313" key="2">
    <source>
        <dbReference type="Proteomes" id="UP000619761"/>
    </source>
</evidence>
<organism evidence="1 2">
    <name type="scientific">Cellvibrio zantedeschiae</name>
    <dbReference type="NCBI Taxonomy" id="1237077"/>
    <lineage>
        <taxon>Bacteria</taxon>
        <taxon>Pseudomonadati</taxon>
        <taxon>Pseudomonadota</taxon>
        <taxon>Gammaproteobacteria</taxon>
        <taxon>Cellvibrionales</taxon>
        <taxon>Cellvibrionaceae</taxon>
        <taxon>Cellvibrio</taxon>
    </lineage>
</organism>
<evidence type="ECO:0000313" key="1">
    <source>
        <dbReference type="EMBL" id="GGY74987.1"/>
    </source>
</evidence>
<dbReference type="Proteomes" id="UP000619761">
    <property type="component" value="Unassembled WGS sequence"/>
</dbReference>
<evidence type="ECO:0008006" key="3">
    <source>
        <dbReference type="Google" id="ProtNLM"/>
    </source>
</evidence>
<keyword evidence="2" id="KW-1185">Reference proteome</keyword>
<dbReference type="RefSeq" id="WP_189418071.1">
    <property type="nucleotide sequence ID" value="NZ_BMYZ01000001.1"/>
</dbReference>
<gene>
    <name evidence="1" type="ORF">GCM10011613_20580</name>
</gene>
<accession>A0ABQ3B4L2</accession>
<name>A0ABQ3B4L2_9GAMM</name>
<dbReference type="PROSITE" id="PS51257">
    <property type="entry name" value="PROKAR_LIPOPROTEIN"/>
    <property type="match status" value="1"/>
</dbReference>
<comment type="caution">
    <text evidence="1">The sequence shown here is derived from an EMBL/GenBank/DDBJ whole genome shotgun (WGS) entry which is preliminary data.</text>
</comment>
<proteinExistence type="predicted"/>
<dbReference type="EMBL" id="BMYZ01000001">
    <property type="protein sequence ID" value="GGY74987.1"/>
    <property type="molecule type" value="Genomic_DNA"/>
</dbReference>
<sequence>MKIYIFAITAIISGCASFNENTLFFGEIESINTEPLEVDGEAEVVVRIDKGETIRFFVTSCNPPAGCSKKTVDLLSRASLQHGARVEVSAYLWRHPKGSKYIIEKPNGYIKKI</sequence>